<sequence length="355" mass="39032">MGKPLPPANEEARLAALRSFDILDSAPEQGFDDLVVIAAGICAVPMASVSLIDRDRQWFKARLGLDDAETIRDTSFCAHAILTPQAITVVNDATQDARFSDNPLVMDEPGIRFYAGAPLVSQEGFALGTLCVIDKQPRQLEHFQLQALEALSRQVTHLLEMRRVSRALSLQLREREWYEQQLQHYQHELEQQNADLAEQTRTDPLTGLPNRRAFSVALATAIDKAMASGDGFAVAVLDVDHFKTVNDVHGHDEGDRVLAALSDLLKAQFAGRGMAARYGGEEFVILMPGTSLEEARLLCEYVRESVGLLSMGLPISVSIGLTGFRRGDAPDDLFKRADAALYEAKRNGRDRVSCG</sequence>
<dbReference type="SUPFAM" id="SSF55781">
    <property type="entry name" value="GAF domain-like"/>
    <property type="match status" value="1"/>
</dbReference>
<evidence type="ECO:0000313" key="7">
    <source>
        <dbReference type="Proteomes" id="UP000190341"/>
    </source>
</evidence>
<feature type="domain" description="GGDEF" evidence="5">
    <location>
        <begin position="230"/>
        <end position="355"/>
    </location>
</feature>
<dbReference type="InterPro" id="IPR029787">
    <property type="entry name" value="Nucleotide_cyclase"/>
</dbReference>
<comment type="catalytic activity">
    <reaction evidence="3">
        <text>2 GTP = 3',3'-c-di-GMP + 2 diphosphate</text>
        <dbReference type="Rhea" id="RHEA:24898"/>
        <dbReference type="ChEBI" id="CHEBI:33019"/>
        <dbReference type="ChEBI" id="CHEBI:37565"/>
        <dbReference type="ChEBI" id="CHEBI:58805"/>
        <dbReference type="EC" id="2.7.7.65"/>
    </reaction>
</comment>
<dbReference type="PANTHER" id="PTHR45138:SF9">
    <property type="entry name" value="DIGUANYLATE CYCLASE DGCM-RELATED"/>
    <property type="match status" value="1"/>
</dbReference>
<dbReference type="InterPro" id="IPR043128">
    <property type="entry name" value="Rev_trsase/Diguanyl_cyclase"/>
</dbReference>
<feature type="coiled-coil region" evidence="4">
    <location>
        <begin position="175"/>
        <end position="202"/>
    </location>
</feature>
<dbReference type="EC" id="2.7.7.65" evidence="2"/>
<dbReference type="Pfam" id="PF00990">
    <property type="entry name" value="GGDEF"/>
    <property type="match status" value="1"/>
</dbReference>
<comment type="cofactor">
    <cofactor evidence="1">
        <name>Mg(2+)</name>
        <dbReference type="ChEBI" id="CHEBI:18420"/>
    </cofactor>
</comment>
<dbReference type="EMBL" id="FUZV01000002">
    <property type="protein sequence ID" value="SKC77721.1"/>
    <property type="molecule type" value="Genomic_DNA"/>
</dbReference>
<dbReference type="SMART" id="SM00065">
    <property type="entry name" value="GAF"/>
    <property type="match status" value="1"/>
</dbReference>
<dbReference type="FunFam" id="3.30.70.270:FF:000001">
    <property type="entry name" value="Diguanylate cyclase domain protein"/>
    <property type="match status" value="1"/>
</dbReference>
<dbReference type="PANTHER" id="PTHR45138">
    <property type="entry name" value="REGULATORY COMPONENTS OF SENSORY TRANSDUCTION SYSTEM"/>
    <property type="match status" value="1"/>
</dbReference>
<dbReference type="RefSeq" id="WP_079725158.1">
    <property type="nucleotide sequence ID" value="NZ_BMCL01000001.1"/>
</dbReference>
<gene>
    <name evidence="6" type="ORF">SAMN06296058_2846</name>
</gene>
<dbReference type="Pfam" id="PF01590">
    <property type="entry name" value="GAF"/>
    <property type="match status" value="1"/>
</dbReference>
<reference evidence="6 7" key="1">
    <citation type="submission" date="2017-02" db="EMBL/GenBank/DDBJ databases">
        <authorList>
            <person name="Peterson S.W."/>
        </authorList>
    </citation>
    <scope>NUCLEOTIDE SEQUENCE [LARGE SCALE GENOMIC DNA]</scope>
    <source>
        <strain evidence="6 7">P15</strain>
    </source>
</reference>
<dbReference type="InterPro" id="IPR003018">
    <property type="entry name" value="GAF"/>
</dbReference>
<evidence type="ECO:0000256" key="4">
    <source>
        <dbReference type="SAM" id="Coils"/>
    </source>
</evidence>
<dbReference type="GO" id="GO:0043709">
    <property type="term" value="P:cell adhesion involved in single-species biofilm formation"/>
    <property type="evidence" value="ECO:0007669"/>
    <property type="project" value="TreeGrafter"/>
</dbReference>
<evidence type="ECO:0000256" key="2">
    <source>
        <dbReference type="ARBA" id="ARBA00012528"/>
    </source>
</evidence>
<organism evidence="6 7">
    <name type="scientific">Pseudoxanthomonas indica</name>
    <dbReference type="NCBI Taxonomy" id="428993"/>
    <lineage>
        <taxon>Bacteria</taxon>
        <taxon>Pseudomonadati</taxon>
        <taxon>Pseudomonadota</taxon>
        <taxon>Gammaproteobacteria</taxon>
        <taxon>Lysobacterales</taxon>
        <taxon>Lysobacteraceae</taxon>
        <taxon>Pseudoxanthomonas</taxon>
    </lineage>
</organism>
<dbReference type="Proteomes" id="UP000190341">
    <property type="component" value="Unassembled WGS sequence"/>
</dbReference>
<dbReference type="InterPro" id="IPR050469">
    <property type="entry name" value="Diguanylate_Cyclase"/>
</dbReference>
<keyword evidence="7" id="KW-1185">Reference proteome</keyword>
<evidence type="ECO:0000259" key="5">
    <source>
        <dbReference type="PROSITE" id="PS50887"/>
    </source>
</evidence>
<dbReference type="OrthoDB" id="9803824at2"/>
<protein>
    <recommendedName>
        <fullName evidence="2">diguanylate cyclase</fullName>
        <ecNumber evidence="2">2.7.7.65</ecNumber>
    </recommendedName>
</protein>
<dbReference type="InterPro" id="IPR029016">
    <property type="entry name" value="GAF-like_dom_sf"/>
</dbReference>
<dbReference type="GO" id="GO:0052621">
    <property type="term" value="F:diguanylate cyclase activity"/>
    <property type="evidence" value="ECO:0007669"/>
    <property type="project" value="UniProtKB-EC"/>
</dbReference>
<dbReference type="STRING" id="428993.SAMN06296058_2846"/>
<dbReference type="NCBIfam" id="TIGR00254">
    <property type="entry name" value="GGDEF"/>
    <property type="match status" value="1"/>
</dbReference>
<proteinExistence type="predicted"/>
<dbReference type="CDD" id="cd01949">
    <property type="entry name" value="GGDEF"/>
    <property type="match status" value="1"/>
</dbReference>
<keyword evidence="4" id="KW-0175">Coiled coil</keyword>
<dbReference type="Gene3D" id="3.30.450.40">
    <property type="match status" value="1"/>
</dbReference>
<dbReference type="InterPro" id="IPR000160">
    <property type="entry name" value="GGDEF_dom"/>
</dbReference>
<dbReference type="SUPFAM" id="SSF55073">
    <property type="entry name" value="Nucleotide cyclase"/>
    <property type="match status" value="1"/>
</dbReference>
<dbReference type="GO" id="GO:1902201">
    <property type="term" value="P:negative regulation of bacterial-type flagellum-dependent cell motility"/>
    <property type="evidence" value="ECO:0007669"/>
    <property type="project" value="TreeGrafter"/>
</dbReference>
<evidence type="ECO:0000256" key="1">
    <source>
        <dbReference type="ARBA" id="ARBA00001946"/>
    </source>
</evidence>
<dbReference type="SMART" id="SM00267">
    <property type="entry name" value="GGDEF"/>
    <property type="match status" value="1"/>
</dbReference>
<name>A0A1T5LP89_9GAMM</name>
<evidence type="ECO:0000313" key="6">
    <source>
        <dbReference type="EMBL" id="SKC77721.1"/>
    </source>
</evidence>
<accession>A0A1T5LP89</accession>
<dbReference type="PROSITE" id="PS50887">
    <property type="entry name" value="GGDEF"/>
    <property type="match status" value="1"/>
</dbReference>
<dbReference type="GO" id="GO:0005886">
    <property type="term" value="C:plasma membrane"/>
    <property type="evidence" value="ECO:0007669"/>
    <property type="project" value="TreeGrafter"/>
</dbReference>
<dbReference type="Gene3D" id="3.30.70.270">
    <property type="match status" value="1"/>
</dbReference>
<evidence type="ECO:0000256" key="3">
    <source>
        <dbReference type="ARBA" id="ARBA00034247"/>
    </source>
</evidence>
<dbReference type="AlphaFoldDB" id="A0A1T5LP89"/>